<dbReference type="PANTHER" id="PTHR24169">
    <property type="entry name" value="NUCLEAR FACTOR NF-KAPPA-B PROTEIN"/>
    <property type="match status" value="1"/>
</dbReference>
<organism evidence="2 3">
    <name type="scientific">Orchesella dallaii</name>
    <dbReference type="NCBI Taxonomy" id="48710"/>
    <lineage>
        <taxon>Eukaryota</taxon>
        <taxon>Metazoa</taxon>
        <taxon>Ecdysozoa</taxon>
        <taxon>Arthropoda</taxon>
        <taxon>Hexapoda</taxon>
        <taxon>Collembola</taxon>
        <taxon>Entomobryomorpha</taxon>
        <taxon>Entomobryoidea</taxon>
        <taxon>Orchesellidae</taxon>
        <taxon>Orchesellinae</taxon>
        <taxon>Orchesella</taxon>
    </lineage>
</organism>
<dbReference type="Pfam" id="PF00554">
    <property type="entry name" value="RHD_DNA_bind"/>
    <property type="match status" value="1"/>
</dbReference>
<accession>A0ABP1QP00</accession>
<name>A0ABP1QP00_9HEXA</name>
<dbReference type="InterPro" id="IPR011539">
    <property type="entry name" value="RHD_DNA_bind_dom"/>
</dbReference>
<dbReference type="Gene3D" id="2.60.40.10">
    <property type="entry name" value="Immunoglobulins"/>
    <property type="match status" value="1"/>
</dbReference>
<dbReference type="InterPro" id="IPR008967">
    <property type="entry name" value="p53-like_TF_DNA-bd_sf"/>
</dbReference>
<gene>
    <name evidence="2" type="ORF">ODALV1_LOCUS12361</name>
</gene>
<dbReference type="SUPFAM" id="SSF49417">
    <property type="entry name" value="p53-like transcription factors"/>
    <property type="match status" value="2"/>
</dbReference>
<sequence length="419" mass="46383">MEWETTYAGAPRPFHQKQPFLEIFVQPQPKFRFRYRSEMTGKHGSLLGSPSTAVSSMKSTSQLGVGVTSGMYPASGIGSSSNSYGIVSSDVVSGSASGHVQNIEGTSNFPSSASSTPIISTPMQGPSASNGSKLYPTVKLHNFPSDAILRCSLVCDTPPYYPHPHLLEMGHGTGGDDDIISRENCYVEIPVTARNDHTAVFQGLNIIYVSKKGIRKQLVAKMSQLGHGDGRRVGEERIDDLSLGVNLNVVALYFEAFVRDPLDPRNSRMLCPAVVSNPIQHNKSTQTGELRIVRIDKHASCCTGDEEVFILVEKVDKHNIQVKFYQENDQGQEIWKAYGKFSKLDVHHQYAIVFKTPPYRSSDIDTEVEVQVQLERPSDSATSASLPFIYKPIERCASSFEYFNFLLLLICESFLNVFK</sequence>
<dbReference type="InterPro" id="IPR032397">
    <property type="entry name" value="RHD_dimer"/>
</dbReference>
<dbReference type="Pfam" id="PF16179">
    <property type="entry name" value="RHD_dimer"/>
    <property type="match status" value="1"/>
</dbReference>
<dbReference type="PANTHER" id="PTHR24169:SF28">
    <property type="entry name" value="NUCLEAR FACTOR NF-KAPPA-B P110 SUBUNIT"/>
    <property type="match status" value="1"/>
</dbReference>
<protein>
    <recommendedName>
        <fullName evidence="1">RHD domain-containing protein</fullName>
    </recommendedName>
</protein>
<dbReference type="InterPro" id="IPR014756">
    <property type="entry name" value="Ig_E-set"/>
</dbReference>
<dbReference type="CDD" id="cd01177">
    <property type="entry name" value="IPT_NFkappaB"/>
    <property type="match status" value="1"/>
</dbReference>
<keyword evidence="3" id="KW-1185">Reference proteome</keyword>
<reference evidence="2 3" key="1">
    <citation type="submission" date="2024-08" db="EMBL/GenBank/DDBJ databases">
        <authorList>
            <person name="Cucini C."/>
            <person name="Frati F."/>
        </authorList>
    </citation>
    <scope>NUCLEOTIDE SEQUENCE [LARGE SCALE GENOMIC DNA]</scope>
</reference>
<dbReference type="SUPFAM" id="SSF81296">
    <property type="entry name" value="E set domains"/>
    <property type="match status" value="1"/>
</dbReference>
<dbReference type="InterPro" id="IPR037059">
    <property type="entry name" value="RHD_DNA_bind_dom_sf"/>
</dbReference>
<evidence type="ECO:0000313" key="3">
    <source>
        <dbReference type="Proteomes" id="UP001642540"/>
    </source>
</evidence>
<comment type="caution">
    <text evidence="2">The sequence shown here is derived from an EMBL/GenBank/DDBJ whole genome shotgun (WGS) entry which is preliminary data.</text>
</comment>
<dbReference type="PRINTS" id="PR00057">
    <property type="entry name" value="NFKBTNSCPFCT"/>
</dbReference>
<dbReference type="Gene3D" id="2.60.40.340">
    <property type="entry name" value="Rel homology domain (RHD), DNA-binding domain"/>
    <property type="match status" value="2"/>
</dbReference>
<dbReference type="PROSITE" id="PS50254">
    <property type="entry name" value="REL_2"/>
    <property type="match status" value="1"/>
</dbReference>
<dbReference type="InterPro" id="IPR002909">
    <property type="entry name" value="IPT_dom"/>
</dbReference>
<feature type="domain" description="RHD" evidence="1">
    <location>
        <begin position="16"/>
        <end position="286"/>
    </location>
</feature>
<dbReference type="InterPro" id="IPR033926">
    <property type="entry name" value="IPT_NFkappaB"/>
</dbReference>
<proteinExistence type="predicted"/>
<dbReference type="EMBL" id="CAXLJM020000038">
    <property type="protein sequence ID" value="CAL8106454.1"/>
    <property type="molecule type" value="Genomic_DNA"/>
</dbReference>
<dbReference type="InterPro" id="IPR000451">
    <property type="entry name" value="NFkB/Dor"/>
</dbReference>
<dbReference type="Proteomes" id="UP001642540">
    <property type="component" value="Unassembled WGS sequence"/>
</dbReference>
<evidence type="ECO:0000259" key="1">
    <source>
        <dbReference type="PROSITE" id="PS50254"/>
    </source>
</evidence>
<dbReference type="InterPro" id="IPR013783">
    <property type="entry name" value="Ig-like_fold"/>
</dbReference>
<dbReference type="SMART" id="SM00429">
    <property type="entry name" value="IPT"/>
    <property type="match status" value="1"/>
</dbReference>
<evidence type="ECO:0000313" key="2">
    <source>
        <dbReference type="EMBL" id="CAL8106454.1"/>
    </source>
</evidence>